<keyword evidence="3" id="KW-1185">Reference proteome</keyword>
<name>A0A8H6NBV1_9PEZI</name>
<organism evidence="2 3">
    <name type="scientific">Colletotrichum plurivorum</name>
    <dbReference type="NCBI Taxonomy" id="2175906"/>
    <lineage>
        <taxon>Eukaryota</taxon>
        <taxon>Fungi</taxon>
        <taxon>Dikarya</taxon>
        <taxon>Ascomycota</taxon>
        <taxon>Pezizomycotina</taxon>
        <taxon>Sordariomycetes</taxon>
        <taxon>Hypocreomycetidae</taxon>
        <taxon>Glomerellales</taxon>
        <taxon>Glomerellaceae</taxon>
        <taxon>Colletotrichum</taxon>
        <taxon>Colletotrichum orchidearum species complex</taxon>
    </lineage>
</organism>
<feature type="compositionally biased region" description="Basic and acidic residues" evidence="1">
    <location>
        <begin position="1"/>
        <end position="10"/>
    </location>
</feature>
<protein>
    <submittedName>
        <fullName evidence="2">Uncharacterized protein</fullName>
    </submittedName>
</protein>
<dbReference type="AlphaFoldDB" id="A0A8H6NBV1"/>
<accession>A0A8H6NBV1</accession>
<sequence length="205" mass="21622">MPRKVDEMHNRTSCLASAIPSPADPTGEANELQSESPPPGVQIPVPFPSLHVCQEPRRLVTCTHDGPVMRPIGASRLCGPKPSAPIPRLDASALGSPVAALCLTVSMAMCQSESPGSAAAAHDDVRSRRPRLLVSTDKFKANAGAADGPTRRRRASPEISMRVDVRGTRRPVGRTGVDPPSDAERSGPLSPPAVPNDEPMTKHLA</sequence>
<dbReference type="Proteomes" id="UP000654918">
    <property type="component" value="Unassembled WGS sequence"/>
</dbReference>
<feature type="region of interest" description="Disordered" evidence="1">
    <location>
        <begin position="116"/>
        <end position="205"/>
    </location>
</feature>
<gene>
    <name evidence="2" type="ORF">CPLU01_09433</name>
</gene>
<dbReference type="EMBL" id="WIGO01000147">
    <property type="protein sequence ID" value="KAF6826861.1"/>
    <property type="molecule type" value="Genomic_DNA"/>
</dbReference>
<feature type="region of interest" description="Disordered" evidence="1">
    <location>
        <begin position="1"/>
        <end position="43"/>
    </location>
</feature>
<comment type="caution">
    <text evidence="2">The sequence shown here is derived from an EMBL/GenBank/DDBJ whole genome shotgun (WGS) entry which is preliminary data.</text>
</comment>
<evidence type="ECO:0000256" key="1">
    <source>
        <dbReference type="SAM" id="MobiDB-lite"/>
    </source>
</evidence>
<reference evidence="2" key="1">
    <citation type="journal article" date="2020" name="Phytopathology">
        <title>Genome Sequence Resources of Colletotrichum truncatum, C. plurivorum, C. musicola, and C. sojae: Four Species Pathogenic to Soybean (Glycine max).</title>
        <authorList>
            <person name="Rogerio F."/>
            <person name="Boufleur T.R."/>
            <person name="Ciampi-Guillardi M."/>
            <person name="Sukno S.A."/>
            <person name="Thon M.R."/>
            <person name="Massola Junior N.S."/>
            <person name="Baroncelli R."/>
        </authorList>
    </citation>
    <scope>NUCLEOTIDE SEQUENCE</scope>
    <source>
        <strain evidence="2">LFN00145</strain>
    </source>
</reference>
<evidence type="ECO:0000313" key="3">
    <source>
        <dbReference type="Proteomes" id="UP000654918"/>
    </source>
</evidence>
<evidence type="ECO:0000313" key="2">
    <source>
        <dbReference type="EMBL" id="KAF6826861.1"/>
    </source>
</evidence>
<proteinExistence type="predicted"/>